<comment type="caution">
    <text evidence="5">The sequence shown here is derived from an EMBL/GenBank/DDBJ whole genome shotgun (WGS) entry which is preliminary data.</text>
</comment>
<keyword evidence="1" id="KW-0805">Transcription regulation</keyword>
<keyword evidence="3" id="KW-0804">Transcription</keyword>
<dbReference type="SUPFAM" id="SSF51206">
    <property type="entry name" value="cAMP-binding domain-like"/>
    <property type="match status" value="1"/>
</dbReference>
<evidence type="ECO:0000313" key="6">
    <source>
        <dbReference type="Proteomes" id="UP000651050"/>
    </source>
</evidence>
<dbReference type="InterPro" id="IPR036390">
    <property type="entry name" value="WH_DNA-bd_sf"/>
</dbReference>
<evidence type="ECO:0000259" key="4">
    <source>
        <dbReference type="PROSITE" id="PS51063"/>
    </source>
</evidence>
<dbReference type="EMBL" id="JADWYS010000001">
    <property type="protein sequence ID" value="MBG9390201.1"/>
    <property type="molecule type" value="Genomic_DNA"/>
</dbReference>
<dbReference type="Gene3D" id="1.10.10.10">
    <property type="entry name" value="Winged helix-like DNA-binding domain superfamily/Winged helix DNA-binding domain"/>
    <property type="match status" value="1"/>
</dbReference>
<dbReference type="SUPFAM" id="SSF46785">
    <property type="entry name" value="Winged helix' DNA-binding domain"/>
    <property type="match status" value="1"/>
</dbReference>
<dbReference type="Pfam" id="PF13545">
    <property type="entry name" value="HTH_Crp_2"/>
    <property type="match status" value="1"/>
</dbReference>
<dbReference type="InterPro" id="IPR012318">
    <property type="entry name" value="HTH_CRP"/>
</dbReference>
<accession>A0A931H7N6</accession>
<dbReference type="Gene3D" id="2.60.120.10">
    <property type="entry name" value="Jelly Rolls"/>
    <property type="match status" value="1"/>
</dbReference>
<dbReference type="Proteomes" id="UP000651050">
    <property type="component" value="Unassembled WGS sequence"/>
</dbReference>
<evidence type="ECO:0000256" key="1">
    <source>
        <dbReference type="ARBA" id="ARBA00023015"/>
    </source>
</evidence>
<protein>
    <submittedName>
        <fullName evidence="5">Crp/Fnr family transcriptional regulator</fullName>
    </submittedName>
</protein>
<dbReference type="InterPro" id="IPR014710">
    <property type="entry name" value="RmlC-like_jellyroll"/>
</dbReference>
<dbReference type="InterPro" id="IPR036388">
    <property type="entry name" value="WH-like_DNA-bd_sf"/>
</dbReference>
<gene>
    <name evidence="5" type="ORF">I5803_19380</name>
</gene>
<evidence type="ECO:0000313" key="5">
    <source>
        <dbReference type="EMBL" id="MBG9390201.1"/>
    </source>
</evidence>
<dbReference type="AlphaFoldDB" id="A0A931H7N6"/>
<sequence length="269" mass="29647">MTPLTPCADDRAANLLLAAFPRSDAERWRGQIDPVDLRVGERLHEMGQVPRWAYFPVDAIVSLLVPTHDGRCDEVCAVGREGMVGIALFMDNGASTSRAVVQAAGRAFRVRPAWVQEEFASSPAVTRLFLRYAMARVAELAQSVMCGRHHTTEQRLARRLLHGMDCRPDGHLWTTQEQLAGLLGVRRESVTSEALKLQRAGAIAYSRGHITVLDRAQLVEHSCECYDLVRGFYRRVTGSQAPASARRAVDAYPSHALVQCANMAGRLAA</sequence>
<evidence type="ECO:0000256" key="3">
    <source>
        <dbReference type="ARBA" id="ARBA00023163"/>
    </source>
</evidence>
<evidence type="ECO:0000256" key="2">
    <source>
        <dbReference type="ARBA" id="ARBA00023125"/>
    </source>
</evidence>
<keyword evidence="2" id="KW-0238">DNA-binding</keyword>
<dbReference type="GO" id="GO:0006355">
    <property type="term" value="P:regulation of DNA-templated transcription"/>
    <property type="evidence" value="ECO:0007669"/>
    <property type="project" value="InterPro"/>
</dbReference>
<proteinExistence type="predicted"/>
<reference evidence="5" key="1">
    <citation type="submission" date="2020-11" db="EMBL/GenBank/DDBJ databases">
        <title>Bacterial whole genome sequence for Caenimonas sp. DR4.4.</title>
        <authorList>
            <person name="Le V."/>
            <person name="Ko S.-R."/>
            <person name="Ahn C.-Y."/>
            <person name="Oh H.-M."/>
        </authorList>
    </citation>
    <scope>NUCLEOTIDE SEQUENCE</scope>
    <source>
        <strain evidence="5">DR4.4</strain>
    </source>
</reference>
<dbReference type="GO" id="GO:0003677">
    <property type="term" value="F:DNA binding"/>
    <property type="evidence" value="ECO:0007669"/>
    <property type="project" value="UniProtKB-KW"/>
</dbReference>
<feature type="domain" description="HTH crp-type" evidence="4">
    <location>
        <begin position="150"/>
        <end position="216"/>
    </location>
</feature>
<dbReference type="InterPro" id="IPR018490">
    <property type="entry name" value="cNMP-bd_dom_sf"/>
</dbReference>
<dbReference type="RefSeq" id="WP_196987953.1">
    <property type="nucleotide sequence ID" value="NZ_JADWYS010000001.1"/>
</dbReference>
<name>A0A931H7N6_9BURK</name>
<keyword evidence="6" id="KW-1185">Reference proteome</keyword>
<organism evidence="5 6">
    <name type="scientific">Caenimonas aquaedulcis</name>
    <dbReference type="NCBI Taxonomy" id="2793270"/>
    <lineage>
        <taxon>Bacteria</taxon>
        <taxon>Pseudomonadati</taxon>
        <taxon>Pseudomonadota</taxon>
        <taxon>Betaproteobacteria</taxon>
        <taxon>Burkholderiales</taxon>
        <taxon>Comamonadaceae</taxon>
        <taxon>Caenimonas</taxon>
    </lineage>
</organism>
<dbReference type="PROSITE" id="PS51063">
    <property type="entry name" value="HTH_CRP_2"/>
    <property type="match status" value="1"/>
</dbReference>